<dbReference type="EMBL" id="BOPG01000023">
    <property type="protein sequence ID" value="GIJ56045.1"/>
    <property type="molecule type" value="Genomic_DNA"/>
</dbReference>
<dbReference type="GO" id="GO:0016705">
    <property type="term" value="F:oxidoreductase activity, acting on paired donors, with incorporation or reduction of molecular oxygen"/>
    <property type="evidence" value="ECO:0007669"/>
    <property type="project" value="InterPro"/>
</dbReference>
<evidence type="ECO:0000256" key="2">
    <source>
        <dbReference type="ARBA" id="ARBA00023033"/>
    </source>
</evidence>
<dbReference type="RefSeq" id="WP_203993715.1">
    <property type="nucleotide sequence ID" value="NZ_BOPG01000023.1"/>
</dbReference>
<accession>A0A8J3Z6Y4</accession>
<sequence length="355" mass="39406">MKHGISLLPDCRPERRSATEYYADALAMARLADEAGMHYVKMTEHYLGNYGGYSPSPLTFLAAVAAQTSRIRLMTGCVLPAFHHPIQLAAHAAMVDVLSGGRLDVGFARAWLPYEFAALGVPMDTSRDRFEKTIDAVLRLWTEEKVTAECDYFSFTDATSLPAVVQEPHPPVWGAAIVSPQSFEWLARQGMGLLVSPSLLQRDLPHTKKLIRIYLDTFRETHRGTGREPRVAVSMPLYVAPSDARAREAAIPHLLEYNNVTIEAADAWTHVTSSSYPGYESMRDRLAAVTDESLRDGACAVVGSPESVVDTIRAVTEYLHADVWLWNIDYGGQPRETMESSLRLFVDEVLPHVSD</sequence>
<evidence type="ECO:0000313" key="5">
    <source>
        <dbReference type="Proteomes" id="UP000612585"/>
    </source>
</evidence>
<proteinExistence type="predicted"/>
<dbReference type="AlphaFoldDB" id="A0A8J3Z6Y4"/>
<dbReference type="PANTHER" id="PTHR30137:SF8">
    <property type="entry name" value="BLR5498 PROTEIN"/>
    <property type="match status" value="1"/>
</dbReference>
<dbReference type="Pfam" id="PF00296">
    <property type="entry name" value="Bac_luciferase"/>
    <property type="match status" value="1"/>
</dbReference>
<dbReference type="GO" id="GO:0004497">
    <property type="term" value="F:monooxygenase activity"/>
    <property type="evidence" value="ECO:0007669"/>
    <property type="project" value="UniProtKB-KW"/>
</dbReference>
<keyword evidence="1" id="KW-0560">Oxidoreductase</keyword>
<feature type="domain" description="Luciferase-like" evidence="3">
    <location>
        <begin position="1"/>
        <end position="317"/>
    </location>
</feature>
<dbReference type="GO" id="GO:0005829">
    <property type="term" value="C:cytosol"/>
    <property type="evidence" value="ECO:0007669"/>
    <property type="project" value="TreeGrafter"/>
</dbReference>
<evidence type="ECO:0000313" key="4">
    <source>
        <dbReference type="EMBL" id="GIJ56045.1"/>
    </source>
</evidence>
<evidence type="ECO:0000256" key="1">
    <source>
        <dbReference type="ARBA" id="ARBA00023002"/>
    </source>
</evidence>
<dbReference type="Gene3D" id="3.20.20.30">
    <property type="entry name" value="Luciferase-like domain"/>
    <property type="match status" value="1"/>
</dbReference>
<reference evidence="4" key="1">
    <citation type="submission" date="2021-01" db="EMBL/GenBank/DDBJ databases">
        <title>Whole genome shotgun sequence of Virgisporangium aurantiacum NBRC 16421.</title>
        <authorList>
            <person name="Komaki H."/>
            <person name="Tamura T."/>
        </authorList>
    </citation>
    <scope>NUCLEOTIDE SEQUENCE</scope>
    <source>
        <strain evidence="4">NBRC 16421</strain>
    </source>
</reference>
<organism evidence="4 5">
    <name type="scientific">Virgisporangium aurantiacum</name>
    <dbReference type="NCBI Taxonomy" id="175570"/>
    <lineage>
        <taxon>Bacteria</taxon>
        <taxon>Bacillati</taxon>
        <taxon>Actinomycetota</taxon>
        <taxon>Actinomycetes</taxon>
        <taxon>Micromonosporales</taxon>
        <taxon>Micromonosporaceae</taxon>
        <taxon>Virgisporangium</taxon>
    </lineage>
</organism>
<dbReference type="PANTHER" id="PTHR30137">
    <property type="entry name" value="LUCIFERASE-LIKE MONOOXYGENASE"/>
    <property type="match status" value="1"/>
</dbReference>
<name>A0A8J3Z6Y4_9ACTN</name>
<dbReference type="Proteomes" id="UP000612585">
    <property type="component" value="Unassembled WGS sequence"/>
</dbReference>
<comment type="caution">
    <text evidence="4">The sequence shown here is derived from an EMBL/GenBank/DDBJ whole genome shotgun (WGS) entry which is preliminary data.</text>
</comment>
<dbReference type="InterPro" id="IPR050766">
    <property type="entry name" value="Bact_Lucif_Oxidored"/>
</dbReference>
<protein>
    <submittedName>
        <fullName evidence="4">Luciferase</fullName>
    </submittedName>
</protein>
<gene>
    <name evidence="4" type="ORF">Vau01_035610</name>
</gene>
<dbReference type="InterPro" id="IPR011251">
    <property type="entry name" value="Luciferase-like_dom"/>
</dbReference>
<keyword evidence="5" id="KW-1185">Reference proteome</keyword>
<keyword evidence="2" id="KW-0503">Monooxygenase</keyword>
<dbReference type="SUPFAM" id="SSF51679">
    <property type="entry name" value="Bacterial luciferase-like"/>
    <property type="match status" value="1"/>
</dbReference>
<dbReference type="InterPro" id="IPR036661">
    <property type="entry name" value="Luciferase-like_sf"/>
</dbReference>
<evidence type="ECO:0000259" key="3">
    <source>
        <dbReference type="Pfam" id="PF00296"/>
    </source>
</evidence>